<dbReference type="PANTHER" id="PTHR20961">
    <property type="entry name" value="GLYCOSYLTRANSFERASE"/>
    <property type="match status" value="1"/>
</dbReference>
<keyword evidence="2" id="KW-0328">Glycosyltransferase</keyword>
<sequence>MKGDVRTHSASSSIFVYESTHRTSFINYVASILKEKEEEETVEELQHEKIKPYTRKWEKKFSSMCMDLSLCMGRINYFWAKTRLQFNMDTITELNLIAKKDSLMSMQHECDVQHDVPAVFFSTSGYTGNFFHEFNDGILSLYITSQHLSSKIVFVILDFHDWWLTKYGNILSQLSDYAVKDFDEDTRTHCFPEAIVGLRIHHELSINSSLMEGNKSIVDFRNLLDQAYLPRIHSLIREEEERKAQEKFFESMYHTWKIPFKVGMKVHKTVHQLKRPTLAIMSRNGSRPIMNENFLVKMAVKIGFQVEVLRPKCTIELAKIYQVLNSSDVMIGVHGAAMTHFLFMRPGSVFIQIIPIGTAWAAEEYYGAPAKKLGLKYIGYEILTTESSLYDKYELDDPVLADPTRVTERGWQITKKIYLQGQTVRLDLIRFRKQLVEAYDYIIDRI</sequence>
<comment type="subcellular location">
    <subcellularLocation>
        <location evidence="1">Golgi apparatus membrane</location>
        <topology evidence="1">Single-pass type II membrane protein</topology>
    </subcellularLocation>
</comment>
<reference evidence="6 7" key="1">
    <citation type="submission" date="2019-09" db="EMBL/GenBank/DDBJ databases">
        <authorList>
            <person name="Ou C."/>
        </authorList>
    </citation>
    <scope>NUCLEOTIDE SEQUENCE [LARGE SCALE GENOMIC DNA]</scope>
    <source>
        <strain evidence="6">S2</strain>
        <tissue evidence="6">Leaf</tissue>
    </source>
</reference>
<organism evidence="6 7">
    <name type="scientific">Pyrus ussuriensis x Pyrus communis</name>
    <dbReference type="NCBI Taxonomy" id="2448454"/>
    <lineage>
        <taxon>Eukaryota</taxon>
        <taxon>Viridiplantae</taxon>
        <taxon>Streptophyta</taxon>
        <taxon>Embryophyta</taxon>
        <taxon>Tracheophyta</taxon>
        <taxon>Spermatophyta</taxon>
        <taxon>Magnoliopsida</taxon>
        <taxon>eudicotyledons</taxon>
        <taxon>Gunneridae</taxon>
        <taxon>Pentapetalae</taxon>
        <taxon>rosids</taxon>
        <taxon>fabids</taxon>
        <taxon>Rosales</taxon>
        <taxon>Rosaceae</taxon>
        <taxon>Amygdaloideae</taxon>
        <taxon>Maleae</taxon>
        <taxon>Pyrus</taxon>
    </lineage>
</organism>
<feature type="domain" description="Glycosyltransferase 61 catalytic" evidence="5">
    <location>
        <begin position="265"/>
        <end position="351"/>
    </location>
</feature>
<reference evidence="6 7" key="3">
    <citation type="submission" date="2019-11" db="EMBL/GenBank/DDBJ databases">
        <title>A de novo genome assembly of a pear dwarfing rootstock.</title>
        <authorList>
            <person name="Wang F."/>
            <person name="Wang J."/>
            <person name="Li S."/>
            <person name="Zhang Y."/>
            <person name="Fang M."/>
            <person name="Ma L."/>
            <person name="Zhao Y."/>
            <person name="Jiang S."/>
        </authorList>
    </citation>
    <scope>NUCLEOTIDE SEQUENCE [LARGE SCALE GENOMIC DNA]</scope>
    <source>
        <strain evidence="6">S2</strain>
        <tissue evidence="6">Leaf</tissue>
    </source>
</reference>
<proteinExistence type="predicted"/>
<evidence type="ECO:0000256" key="4">
    <source>
        <dbReference type="ARBA" id="ARBA00023180"/>
    </source>
</evidence>
<evidence type="ECO:0000256" key="3">
    <source>
        <dbReference type="ARBA" id="ARBA00022679"/>
    </source>
</evidence>
<name>A0A5N5FYT0_9ROSA</name>
<accession>A0A5N5FYT0</accession>
<evidence type="ECO:0000313" key="6">
    <source>
        <dbReference type="EMBL" id="KAB2608263.1"/>
    </source>
</evidence>
<evidence type="ECO:0000259" key="5">
    <source>
        <dbReference type="Pfam" id="PF04577"/>
    </source>
</evidence>
<dbReference type="Proteomes" id="UP000327157">
    <property type="component" value="Chromosome 14"/>
</dbReference>
<evidence type="ECO:0000256" key="1">
    <source>
        <dbReference type="ARBA" id="ARBA00004323"/>
    </source>
</evidence>
<keyword evidence="7" id="KW-1185">Reference proteome</keyword>
<dbReference type="InterPro" id="IPR049625">
    <property type="entry name" value="Glyco_transf_61_cat"/>
</dbReference>
<dbReference type="OrthoDB" id="529273at2759"/>
<keyword evidence="3" id="KW-0808">Transferase</keyword>
<evidence type="ECO:0000256" key="2">
    <source>
        <dbReference type="ARBA" id="ARBA00022676"/>
    </source>
</evidence>
<dbReference type="GO" id="GO:0000139">
    <property type="term" value="C:Golgi membrane"/>
    <property type="evidence" value="ECO:0007669"/>
    <property type="project" value="UniProtKB-SubCell"/>
</dbReference>
<protein>
    <recommendedName>
        <fullName evidence="5">Glycosyltransferase 61 catalytic domain-containing protein</fullName>
    </recommendedName>
</protein>
<dbReference type="InterPro" id="IPR007657">
    <property type="entry name" value="Glycosyltransferase_61"/>
</dbReference>
<dbReference type="GO" id="GO:0016763">
    <property type="term" value="F:pentosyltransferase activity"/>
    <property type="evidence" value="ECO:0007669"/>
    <property type="project" value="UniProtKB-ARBA"/>
</dbReference>
<comment type="caution">
    <text evidence="6">The sequence shown here is derived from an EMBL/GenBank/DDBJ whole genome shotgun (WGS) entry which is preliminary data.</text>
</comment>
<keyword evidence="4" id="KW-0325">Glycoprotein</keyword>
<evidence type="ECO:0000313" key="7">
    <source>
        <dbReference type="Proteomes" id="UP000327157"/>
    </source>
</evidence>
<dbReference type="AlphaFoldDB" id="A0A5N5FYT0"/>
<dbReference type="Pfam" id="PF04577">
    <property type="entry name" value="Glyco_transf_61"/>
    <property type="match status" value="1"/>
</dbReference>
<dbReference type="EMBL" id="SMOL01000553">
    <property type="protein sequence ID" value="KAB2608263.1"/>
    <property type="molecule type" value="Genomic_DNA"/>
</dbReference>
<gene>
    <name evidence="6" type="ORF">D8674_011431</name>
</gene>
<reference evidence="7" key="2">
    <citation type="submission" date="2019-10" db="EMBL/GenBank/DDBJ databases">
        <title>A de novo genome assembly of a pear dwarfing rootstock.</title>
        <authorList>
            <person name="Wang F."/>
            <person name="Wang J."/>
            <person name="Li S."/>
            <person name="Zhang Y."/>
            <person name="Fang M."/>
            <person name="Ma L."/>
            <person name="Zhao Y."/>
            <person name="Jiang S."/>
        </authorList>
    </citation>
    <scope>NUCLEOTIDE SEQUENCE [LARGE SCALE GENOMIC DNA]</scope>
</reference>
<dbReference type="PANTHER" id="PTHR20961:SF124">
    <property type="entry name" value="GLYCOSYLTRANSFERASE"/>
    <property type="match status" value="1"/>
</dbReference>